<evidence type="ECO:0000256" key="8">
    <source>
        <dbReference type="ARBA" id="ARBA00029447"/>
    </source>
</evidence>
<feature type="domain" description="HAMP" evidence="13">
    <location>
        <begin position="210"/>
        <end position="263"/>
    </location>
</feature>
<dbReference type="CDD" id="cd06225">
    <property type="entry name" value="HAMP"/>
    <property type="match status" value="1"/>
</dbReference>
<protein>
    <submittedName>
        <fullName evidence="14">Putative methyl-accepting chemotaxis protein</fullName>
    </submittedName>
</protein>
<keyword evidence="5 10" id="KW-1133">Transmembrane helix</keyword>
<sequence length="559" mass="59765">MIPKMGISGKLLIVVAGSIVGFVLVATLAMFFLRSIMIEDRDAKLHNLVDIAQEVARYHYNRSVKGEFDQAEAQRRTRELLRDLRYDKDEYFFIYAVDGTAVMVPGHIEREGTSALDMRDSNGIPIVQRLIELAKGGGGSLFYQFPRVGSNVAIDKLSYANLFAPWGWVMGTGIYIDDIQDIFWEKALKFAGLVLLITILSGALALSVARHIANALKRLSGITNRLANQDYDTVVTEIDRTDEIGSLALSIRTLRDVAREAATLRREQELSKINAEKERRHAAMAMADSFESSVKQVSDVIAASAVSMKTAAECLTGVARQTSSQATSVAAAAEEASTNVQTVAAASEELSASIREISRQVQQSAMMSAEAVSEAQRTDQLVKGLAEAAGKIGDVIGLINDIAAQTNLLALNATIEAARAGEAGKGFAVVANEVKHLANQTARATEEIGAQIGAVQAATTEAVGAIRIIGGTIGRIDEIGAGIAAAVEEQHAATAEISRNIQQASEGTRQVTDYLTQLATAVGEVGETSSEVLSSSHDLANQSNRLDKEVGTFLNSVRA</sequence>
<evidence type="ECO:0000256" key="1">
    <source>
        <dbReference type="ARBA" id="ARBA00004429"/>
    </source>
</evidence>
<dbReference type="InterPro" id="IPR033480">
    <property type="entry name" value="sCache_2"/>
</dbReference>
<evidence type="ECO:0000256" key="10">
    <source>
        <dbReference type="SAM" id="Phobius"/>
    </source>
</evidence>
<dbReference type="SMART" id="SM00304">
    <property type="entry name" value="HAMP"/>
    <property type="match status" value="1"/>
</dbReference>
<dbReference type="GO" id="GO:0006935">
    <property type="term" value="P:chemotaxis"/>
    <property type="evidence" value="ECO:0007669"/>
    <property type="project" value="InterPro"/>
</dbReference>
<keyword evidence="7 9" id="KW-0807">Transducer</keyword>
<dbReference type="PANTHER" id="PTHR32089">
    <property type="entry name" value="METHYL-ACCEPTING CHEMOTAXIS PROTEIN MCPB"/>
    <property type="match status" value="1"/>
</dbReference>
<dbReference type="Pfam" id="PF17200">
    <property type="entry name" value="sCache_2"/>
    <property type="match status" value="1"/>
</dbReference>
<dbReference type="SUPFAM" id="SSF58104">
    <property type="entry name" value="Methyl-accepting chemotaxis protein (MCP) signaling domain"/>
    <property type="match status" value="1"/>
</dbReference>
<comment type="similarity">
    <text evidence="8">Belongs to the methyl-accepting chemotaxis (MCP) protein family.</text>
</comment>
<evidence type="ECO:0000256" key="4">
    <source>
        <dbReference type="ARBA" id="ARBA00022692"/>
    </source>
</evidence>
<evidence type="ECO:0000256" key="9">
    <source>
        <dbReference type="PROSITE-ProRule" id="PRU00284"/>
    </source>
</evidence>
<feature type="domain" description="T-SNARE coiled-coil homology" evidence="12">
    <location>
        <begin position="456"/>
        <end position="518"/>
    </location>
</feature>
<dbReference type="SMART" id="SM01049">
    <property type="entry name" value="Cache_2"/>
    <property type="match status" value="1"/>
</dbReference>
<evidence type="ECO:0000259" key="13">
    <source>
        <dbReference type="PROSITE" id="PS50885"/>
    </source>
</evidence>
<dbReference type="PROSITE" id="PS50192">
    <property type="entry name" value="T_SNARE"/>
    <property type="match status" value="1"/>
</dbReference>
<dbReference type="GO" id="GO:0007165">
    <property type="term" value="P:signal transduction"/>
    <property type="evidence" value="ECO:0007669"/>
    <property type="project" value="UniProtKB-KW"/>
</dbReference>
<dbReference type="STRING" id="1150626.PHAMO_370003"/>
<dbReference type="InterPro" id="IPR004089">
    <property type="entry name" value="MCPsignal_dom"/>
</dbReference>
<evidence type="ECO:0000313" key="15">
    <source>
        <dbReference type="Proteomes" id="UP000004169"/>
    </source>
</evidence>
<feature type="transmembrane region" description="Helical" evidence="10">
    <location>
        <begin position="12"/>
        <end position="33"/>
    </location>
</feature>
<dbReference type="InterPro" id="IPR004090">
    <property type="entry name" value="Chemotax_Me-accpt_rcpt"/>
</dbReference>
<gene>
    <name evidence="14" type="ORF">PHAMO_370003</name>
</gene>
<reference evidence="14 15" key="1">
    <citation type="journal article" date="2012" name="J. Bacteriol.">
        <title>Draft Genome Sequence of the Purple Photosynthetic Bacterium Phaeospirillum molischianum DSM120, a Particularly Versatile Bacterium.</title>
        <authorList>
            <person name="Duquesne K."/>
            <person name="Prima V."/>
            <person name="Ji B."/>
            <person name="Rouy Z."/>
            <person name="Medigue C."/>
            <person name="Talla E."/>
            <person name="Sturgis J.N."/>
        </authorList>
    </citation>
    <scope>NUCLEOTIDE SEQUENCE [LARGE SCALE GENOMIC DNA]</scope>
    <source>
        <strain evidence="15">DSM120</strain>
    </source>
</reference>
<organism evidence="14 15">
    <name type="scientific">Magnetospirillum molischianum DSM 120</name>
    <dbReference type="NCBI Taxonomy" id="1150626"/>
    <lineage>
        <taxon>Bacteria</taxon>
        <taxon>Pseudomonadati</taxon>
        <taxon>Pseudomonadota</taxon>
        <taxon>Alphaproteobacteria</taxon>
        <taxon>Rhodospirillales</taxon>
        <taxon>Rhodospirillaceae</taxon>
        <taxon>Magnetospirillum</taxon>
    </lineage>
</organism>
<dbReference type="Pfam" id="PF00672">
    <property type="entry name" value="HAMP"/>
    <property type="match status" value="1"/>
</dbReference>
<dbReference type="OrthoDB" id="7260004at2"/>
<evidence type="ECO:0000256" key="5">
    <source>
        <dbReference type="ARBA" id="ARBA00022989"/>
    </source>
</evidence>
<dbReference type="GO" id="GO:0005886">
    <property type="term" value="C:plasma membrane"/>
    <property type="evidence" value="ECO:0007669"/>
    <property type="project" value="UniProtKB-SubCell"/>
</dbReference>
<dbReference type="AlphaFoldDB" id="H8FVD3"/>
<evidence type="ECO:0000256" key="3">
    <source>
        <dbReference type="ARBA" id="ARBA00022519"/>
    </source>
</evidence>
<evidence type="ECO:0000259" key="11">
    <source>
        <dbReference type="PROSITE" id="PS50111"/>
    </source>
</evidence>
<name>H8FVD3_MAGML</name>
<keyword evidence="6 10" id="KW-0472">Membrane</keyword>
<comment type="subcellular location">
    <subcellularLocation>
        <location evidence="1">Cell inner membrane</location>
        <topology evidence="1">Multi-pass membrane protein</topology>
    </subcellularLocation>
</comment>
<dbReference type="eggNOG" id="COG0840">
    <property type="taxonomic scope" value="Bacteria"/>
</dbReference>
<dbReference type="PROSITE" id="PS50111">
    <property type="entry name" value="CHEMOTAXIS_TRANSDUC_2"/>
    <property type="match status" value="1"/>
</dbReference>
<dbReference type="PRINTS" id="PR00260">
    <property type="entry name" value="CHEMTRNSDUCR"/>
</dbReference>
<dbReference type="Proteomes" id="UP000004169">
    <property type="component" value="Unassembled WGS sequence"/>
</dbReference>
<keyword evidence="3" id="KW-0997">Cell inner membrane</keyword>
<feature type="transmembrane region" description="Helical" evidence="10">
    <location>
        <begin position="188"/>
        <end position="209"/>
    </location>
</feature>
<evidence type="ECO:0000256" key="2">
    <source>
        <dbReference type="ARBA" id="ARBA00022475"/>
    </source>
</evidence>
<evidence type="ECO:0000256" key="7">
    <source>
        <dbReference type="ARBA" id="ARBA00023224"/>
    </source>
</evidence>
<proteinExistence type="inferred from homology"/>
<keyword evidence="4 10" id="KW-0812">Transmembrane</keyword>
<dbReference type="Gene3D" id="1.10.287.950">
    <property type="entry name" value="Methyl-accepting chemotaxis protein"/>
    <property type="match status" value="1"/>
</dbReference>
<keyword evidence="15" id="KW-1185">Reference proteome</keyword>
<evidence type="ECO:0000259" key="12">
    <source>
        <dbReference type="PROSITE" id="PS50192"/>
    </source>
</evidence>
<comment type="caution">
    <text evidence="14">The sequence shown here is derived from an EMBL/GenBank/DDBJ whole genome shotgun (WGS) entry which is preliminary data.</text>
</comment>
<dbReference type="PROSITE" id="PS50885">
    <property type="entry name" value="HAMP"/>
    <property type="match status" value="1"/>
</dbReference>
<evidence type="ECO:0000256" key="6">
    <source>
        <dbReference type="ARBA" id="ARBA00023136"/>
    </source>
</evidence>
<dbReference type="PANTHER" id="PTHR32089:SF112">
    <property type="entry name" value="LYSOZYME-LIKE PROTEIN-RELATED"/>
    <property type="match status" value="1"/>
</dbReference>
<evidence type="ECO:0000313" key="14">
    <source>
        <dbReference type="EMBL" id="CCG42321.1"/>
    </source>
</evidence>
<dbReference type="InterPro" id="IPR000727">
    <property type="entry name" value="T_SNARE_dom"/>
</dbReference>
<dbReference type="Gene3D" id="6.10.340.10">
    <property type="match status" value="1"/>
</dbReference>
<accession>H8FVD3</accession>
<dbReference type="EMBL" id="CAHP01000031">
    <property type="protein sequence ID" value="CCG42321.1"/>
    <property type="molecule type" value="Genomic_DNA"/>
</dbReference>
<dbReference type="SMART" id="SM00283">
    <property type="entry name" value="MA"/>
    <property type="match status" value="1"/>
</dbReference>
<dbReference type="Gene3D" id="3.30.450.20">
    <property type="entry name" value="PAS domain"/>
    <property type="match status" value="1"/>
</dbReference>
<keyword evidence="2" id="KW-1003">Cell membrane</keyword>
<feature type="domain" description="Methyl-accepting transducer" evidence="11">
    <location>
        <begin position="304"/>
        <end position="540"/>
    </location>
</feature>
<dbReference type="InterPro" id="IPR003660">
    <property type="entry name" value="HAMP_dom"/>
</dbReference>
<dbReference type="GO" id="GO:0004888">
    <property type="term" value="F:transmembrane signaling receptor activity"/>
    <property type="evidence" value="ECO:0007669"/>
    <property type="project" value="InterPro"/>
</dbReference>
<dbReference type="Pfam" id="PF00015">
    <property type="entry name" value="MCPsignal"/>
    <property type="match status" value="1"/>
</dbReference>